<dbReference type="AlphaFoldDB" id="A0A8X6RIP6"/>
<evidence type="ECO:0000313" key="2">
    <source>
        <dbReference type="Proteomes" id="UP000887159"/>
    </source>
</evidence>
<keyword evidence="2" id="KW-1185">Reference proteome</keyword>
<comment type="caution">
    <text evidence="1">The sequence shown here is derived from an EMBL/GenBank/DDBJ whole genome shotgun (WGS) entry which is preliminary data.</text>
</comment>
<protein>
    <submittedName>
        <fullName evidence="1">Uncharacterized protein</fullName>
    </submittedName>
</protein>
<evidence type="ECO:0000313" key="1">
    <source>
        <dbReference type="EMBL" id="GFX93292.1"/>
    </source>
</evidence>
<reference evidence="1" key="1">
    <citation type="submission" date="2020-08" db="EMBL/GenBank/DDBJ databases">
        <title>Multicomponent nature underlies the extraordinary mechanical properties of spider dragline silk.</title>
        <authorList>
            <person name="Kono N."/>
            <person name="Nakamura H."/>
            <person name="Mori M."/>
            <person name="Yoshida Y."/>
            <person name="Ohtoshi R."/>
            <person name="Malay A.D."/>
            <person name="Moran D.A.P."/>
            <person name="Tomita M."/>
            <person name="Numata K."/>
            <person name="Arakawa K."/>
        </authorList>
    </citation>
    <scope>NUCLEOTIDE SEQUENCE</scope>
</reference>
<name>A0A8X6RIP6_TRICX</name>
<proteinExistence type="predicted"/>
<dbReference type="Proteomes" id="UP000887159">
    <property type="component" value="Unassembled WGS sequence"/>
</dbReference>
<sequence>MKLWGMVGRIPVKVPRKKSVSWGYVCVPFGQRFAVDGRQEWAHSYQSAGDKSLRKHCCSVSAADKGWQVYPLDPRPDTVALYSGVILQKSPFAIQKELIAIGGEPKSVESLRSTDLFIETTTALQTKSFLLTKTFLDSPVSISPHKSLNTCHGVISEPDLLTIPDAEILEGFSDQSVIKVIRVTIKKEATVTPTKHLILTFKSLKLPANIKEDYLNCKIRPYVPNPLHCIK</sequence>
<dbReference type="EMBL" id="BMAU01021173">
    <property type="protein sequence ID" value="GFX93292.1"/>
    <property type="molecule type" value="Genomic_DNA"/>
</dbReference>
<organism evidence="1 2">
    <name type="scientific">Trichonephila clavipes</name>
    <name type="common">Golden silk orbweaver</name>
    <name type="synonym">Nephila clavipes</name>
    <dbReference type="NCBI Taxonomy" id="2585209"/>
    <lineage>
        <taxon>Eukaryota</taxon>
        <taxon>Metazoa</taxon>
        <taxon>Ecdysozoa</taxon>
        <taxon>Arthropoda</taxon>
        <taxon>Chelicerata</taxon>
        <taxon>Arachnida</taxon>
        <taxon>Araneae</taxon>
        <taxon>Araneomorphae</taxon>
        <taxon>Entelegynae</taxon>
        <taxon>Araneoidea</taxon>
        <taxon>Nephilidae</taxon>
        <taxon>Trichonephila</taxon>
    </lineage>
</organism>
<gene>
    <name evidence="1" type="primary">AVEN_5359_1</name>
    <name evidence="1" type="ORF">TNCV_150991</name>
</gene>
<accession>A0A8X6RIP6</accession>